<sequence length="158" mass="17911">MHSTEPSSYPAQDQDPTYSVIKPNMRHRANPDKRDRVRECRGPRRRQQPRLERRNSRHIQSVQRSQQLPFKINWEGLTVVYFGSDPINSRPPTVPPVKMECAASSESLKLAAILLDTDTARDTLSCKKSPDEADARVTRAKKSRPAFVGMCVIGMPGR</sequence>
<dbReference type="HOGENOM" id="CLU_1669628_0_0_1"/>
<evidence type="ECO:0000313" key="3">
    <source>
        <dbReference type="Proteomes" id="UP000027265"/>
    </source>
</evidence>
<feature type="compositionally biased region" description="Polar residues" evidence="1">
    <location>
        <begin position="1"/>
        <end position="17"/>
    </location>
</feature>
<organism evidence="2 3">
    <name type="scientific">Jaapia argillacea MUCL 33604</name>
    <dbReference type="NCBI Taxonomy" id="933084"/>
    <lineage>
        <taxon>Eukaryota</taxon>
        <taxon>Fungi</taxon>
        <taxon>Dikarya</taxon>
        <taxon>Basidiomycota</taxon>
        <taxon>Agaricomycotina</taxon>
        <taxon>Agaricomycetes</taxon>
        <taxon>Agaricomycetidae</taxon>
        <taxon>Jaapiales</taxon>
        <taxon>Jaapiaceae</taxon>
        <taxon>Jaapia</taxon>
    </lineage>
</organism>
<dbReference type="AlphaFoldDB" id="A0A067Q399"/>
<feature type="compositionally biased region" description="Basic and acidic residues" evidence="1">
    <location>
        <begin position="29"/>
        <end position="42"/>
    </location>
</feature>
<proteinExistence type="predicted"/>
<evidence type="ECO:0000313" key="2">
    <source>
        <dbReference type="EMBL" id="KDQ61429.1"/>
    </source>
</evidence>
<accession>A0A067Q399</accession>
<gene>
    <name evidence="2" type="ORF">JAAARDRAFT_30865</name>
</gene>
<name>A0A067Q399_9AGAM</name>
<dbReference type="InParanoid" id="A0A067Q399"/>
<reference evidence="3" key="1">
    <citation type="journal article" date="2014" name="Proc. Natl. Acad. Sci. U.S.A.">
        <title>Extensive sampling of basidiomycete genomes demonstrates inadequacy of the white-rot/brown-rot paradigm for wood decay fungi.</title>
        <authorList>
            <person name="Riley R."/>
            <person name="Salamov A.A."/>
            <person name="Brown D.W."/>
            <person name="Nagy L.G."/>
            <person name="Floudas D."/>
            <person name="Held B.W."/>
            <person name="Levasseur A."/>
            <person name="Lombard V."/>
            <person name="Morin E."/>
            <person name="Otillar R."/>
            <person name="Lindquist E.A."/>
            <person name="Sun H."/>
            <person name="LaButti K.M."/>
            <person name="Schmutz J."/>
            <person name="Jabbour D."/>
            <person name="Luo H."/>
            <person name="Baker S.E."/>
            <person name="Pisabarro A.G."/>
            <person name="Walton J.D."/>
            <person name="Blanchette R.A."/>
            <person name="Henrissat B."/>
            <person name="Martin F."/>
            <person name="Cullen D."/>
            <person name="Hibbett D.S."/>
            <person name="Grigoriev I.V."/>
        </authorList>
    </citation>
    <scope>NUCLEOTIDE SEQUENCE [LARGE SCALE GENOMIC DNA]</scope>
    <source>
        <strain evidence="3">MUCL 33604</strain>
    </source>
</reference>
<feature type="region of interest" description="Disordered" evidence="1">
    <location>
        <begin position="1"/>
        <end position="64"/>
    </location>
</feature>
<dbReference type="EMBL" id="KL197712">
    <property type="protein sequence ID" value="KDQ61429.1"/>
    <property type="molecule type" value="Genomic_DNA"/>
</dbReference>
<dbReference type="Proteomes" id="UP000027265">
    <property type="component" value="Unassembled WGS sequence"/>
</dbReference>
<evidence type="ECO:0000256" key="1">
    <source>
        <dbReference type="SAM" id="MobiDB-lite"/>
    </source>
</evidence>
<keyword evidence="3" id="KW-1185">Reference proteome</keyword>
<protein>
    <submittedName>
        <fullName evidence="2">Uncharacterized protein</fullName>
    </submittedName>
</protein>